<evidence type="ECO:0000313" key="1">
    <source>
        <dbReference type="EMBL" id="SDK60770.1"/>
    </source>
</evidence>
<accession>A0A1G9DA37</accession>
<dbReference type="AlphaFoldDB" id="A0A1G9DA37"/>
<dbReference type="RefSeq" id="WP_090940637.1">
    <property type="nucleotide sequence ID" value="NZ_FNDJ01000017.1"/>
</dbReference>
<protein>
    <submittedName>
        <fullName evidence="1">SIR2-like domain-containing protein</fullName>
    </submittedName>
</protein>
<proteinExistence type="predicted"/>
<name>A0A1G9DA37_9ACTN</name>
<dbReference type="EMBL" id="FNDJ01000017">
    <property type="protein sequence ID" value="SDK60770.1"/>
    <property type="molecule type" value="Genomic_DNA"/>
</dbReference>
<dbReference type="Proteomes" id="UP000199202">
    <property type="component" value="Unassembled WGS sequence"/>
</dbReference>
<keyword evidence="2" id="KW-1185">Reference proteome</keyword>
<dbReference type="Pfam" id="PF13289">
    <property type="entry name" value="SIR2_2"/>
    <property type="match status" value="1"/>
</dbReference>
<sequence length="293" mass="33328">MKDSDWARLIDQLQTGDCTPFIGAGAGEGTLLPSGELSRRWATRYDYPFADDGDLPRVMQYARSVVGDSAALKRTVGHELTAMGPPDFTAPGEIHSFISRFPIPVFLTTNYDDFLLRALKTHGKEPSAAICPWHEGVPYDRDLFEGTRPDASRPVVYHLHGSTKVPSSIVLTEDDHIEYLVHMTTARTRHSHHVVPPIILDALANRPLLFLGYTLNEWTFRVLFHGLIRRYPAIRRRRHVSVQLAPQHEDVKPGAEARAREYLDQYFDGWEVSVYWGTLRQFCAEVTRRMETS</sequence>
<organism evidence="1 2">
    <name type="scientific">Nonomuraea jiangxiensis</name>
    <dbReference type="NCBI Taxonomy" id="633440"/>
    <lineage>
        <taxon>Bacteria</taxon>
        <taxon>Bacillati</taxon>
        <taxon>Actinomycetota</taxon>
        <taxon>Actinomycetes</taxon>
        <taxon>Streptosporangiales</taxon>
        <taxon>Streptosporangiaceae</taxon>
        <taxon>Nonomuraea</taxon>
    </lineage>
</organism>
<dbReference type="STRING" id="633440.SAMN05421869_11758"/>
<gene>
    <name evidence="1" type="ORF">SAMN05421869_11758</name>
</gene>
<evidence type="ECO:0000313" key="2">
    <source>
        <dbReference type="Proteomes" id="UP000199202"/>
    </source>
</evidence>
<reference evidence="1 2" key="1">
    <citation type="submission" date="2016-10" db="EMBL/GenBank/DDBJ databases">
        <authorList>
            <person name="de Groot N.N."/>
        </authorList>
    </citation>
    <scope>NUCLEOTIDE SEQUENCE [LARGE SCALE GENOMIC DNA]</scope>
    <source>
        <strain evidence="1 2">CGMCC 4.6533</strain>
    </source>
</reference>
<dbReference type="OrthoDB" id="3676657at2"/>